<sequence>MKRSGEDRYTLAFNDWPTFETGNLVNPRITSSRTYLTLDSIRSNYFKKTHSLSSKRYALEVIILLQNYFHVALDPDFGPDDSRKRKHIYHLASILNSHHPQRSRASALNPNEQNAIRHCLRHAIPRIGFIVRFLGHYLIEMTEDKGVRAQ</sequence>
<comment type="caution">
    <text evidence="1">The sequence shown here is derived from an EMBL/GenBank/DDBJ whole genome shotgun (WGS) entry which is preliminary data.</text>
</comment>
<organism evidence="1 2">
    <name type="scientific">Eumeta variegata</name>
    <name type="common">Bagworm moth</name>
    <name type="synonym">Eumeta japonica</name>
    <dbReference type="NCBI Taxonomy" id="151549"/>
    <lineage>
        <taxon>Eukaryota</taxon>
        <taxon>Metazoa</taxon>
        <taxon>Ecdysozoa</taxon>
        <taxon>Arthropoda</taxon>
        <taxon>Hexapoda</taxon>
        <taxon>Insecta</taxon>
        <taxon>Pterygota</taxon>
        <taxon>Neoptera</taxon>
        <taxon>Endopterygota</taxon>
        <taxon>Lepidoptera</taxon>
        <taxon>Glossata</taxon>
        <taxon>Ditrysia</taxon>
        <taxon>Tineoidea</taxon>
        <taxon>Psychidae</taxon>
        <taxon>Oiketicinae</taxon>
        <taxon>Eumeta</taxon>
    </lineage>
</organism>
<dbReference type="EMBL" id="BGZK01000128">
    <property type="protein sequence ID" value="GBP21419.1"/>
    <property type="molecule type" value="Genomic_DNA"/>
</dbReference>
<reference evidence="1 2" key="1">
    <citation type="journal article" date="2019" name="Commun. Biol.">
        <title>The bagworm genome reveals a unique fibroin gene that provides high tensile strength.</title>
        <authorList>
            <person name="Kono N."/>
            <person name="Nakamura H."/>
            <person name="Ohtoshi R."/>
            <person name="Tomita M."/>
            <person name="Numata K."/>
            <person name="Arakawa K."/>
        </authorList>
    </citation>
    <scope>NUCLEOTIDE SEQUENCE [LARGE SCALE GENOMIC DNA]</scope>
</reference>
<accession>A0A4C1U538</accession>
<proteinExistence type="predicted"/>
<evidence type="ECO:0000313" key="1">
    <source>
        <dbReference type="EMBL" id="GBP21419.1"/>
    </source>
</evidence>
<gene>
    <name evidence="1" type="ORF">EVAR_12020_1</name>
</gene>
<dbReference type="Proteomes" id="UP000299102">
    <property type="component" value="Unassembled WGS sequence"/>
</dbReference>
<keyword evidence="2" id="KW-1185">Reference proteome</keyword>
<evidence type="ECO:0000313" key="2">
    <source>
        <dbReference type="Proteomes" id="UP000299102"/>
    </source>
</evidence>
<dbReference type="AlphaFoldDB" id="A0A4C1U538"/>
<protein>
    <submittedName>
        <fullName evidence="1">Uncharacterized protein</fullName>
    </submittedName>
</protein>
<name>A0A4C1U538_EUMVA</name>